<evidence type="ECO:0000256" key="1">
    <source>
        <dbReference type="SAM" id="MobiDB-lite"/>
    </source>
</evidence>
<keyword evidence="5" id="KW-1185">Reference proteome</keyword>
<dbReference type="AlphaFoldDB" id="A0A150GX40"/>
<feature type="domain" description="Kazal-like" evidence="3">
    <location>
        <begin position="432"/>
        <end position="476"/>
    </location>
</feature>
<dbReference type="Proteomes" id="UP000075714">
    <property type="component" value="Unassembled WGS sequence"/>
</dbReference>
<dbReference type="Gene3D" id="3.30.60.30">
    <property type="match status" value="11"/>
</dbReference>
<feature type="chain" id="PRO_5007562256" description="Kazal-like domain-containing protein" evidence="2">
    <location>
        <begin position="21"/>
        <end position="600"/>
    </location>
</feature>
<feature type="domain" description="Kazal-like" evidence="3">
    <location>
        <begin position="224"/>
        <end position="268"/>
    </location>
</feature>
<dbReference type="InterPro" id="IPR002350">
    <property type="entry name" value="Kazal_dom"/>
</dbReference>
<dbReference type="InterPro" id="IPR053265">
    <property type="entry name" value="Serpin"/>
</dbReference>
<dbReference type="PROSITE" id="PS51465">
    <property type="entry name" value="KAZAL_2"/>
    <property type="match status" value="11"/>
</dbReference>
<protein>
    <recommendedName>
        <fullName evidence="3">Kazal-like domain-containing protein</fullName>
    </recommendedName>
</protein>
<sequence length="600" mass="60384">MAIWAAFLVALLANVRLTVAKGADCVCPLNYDPVCGKDGRQLTTFGNACAAECAGAKVAYPGQCADPASCAAVSCPADYSPVCGADGVTYSNLCNAECTGVTIVSKGECGSGNSSNKPGGDEASCSCPKIFDPVCGTDDKTYGNECLAKCDKAGVKHVGNCADPSGCAAVSCPTDYSPVCGADGVTYSNECNAGCTGITIVSKGECGSGSSGEEDRKGGKKDGDAEEPGCFCAEIYAPVCGADGNTYGNECEATCAKTEVSYVGKCADPSGCAAVLCPAVVKPVCGANNVTYPNDCQASCTGVTVVAEGACPGDEVEQPGEEQVKEEEEAEGSGCPCPKNLAPVCGTNAKTYGNKCLAKCAKVAVLYEGSCANTAGCAAVTCPANYEPLCGADNITYSNQCNADCAGITIAYKGECGSRGAPDTTKASGSDDSGSTSCPCPKNLAPVCGKDGKTYANSCLAKCAKVAIAYQGRCEDPEGCATVRCITEYDPVCGANGKTYQNECFAACTGVSYKAGACKIPGGRKGSPSASRRPPPKKASPPPKRKPSPPPASSKVAAWECTPCESLPLAPVCGVDGITYGSRCLASCSGVKVAAEKACD</sequence>
<feature type="domain" description="Kazal-like" evidence="3">
    <location>
        <begin position="329"/>
        <end position="373"/>
    </location>
</feature>
<feature type="domain" description="Kazal-like" evidence="3">
    <location>
        <begin position="19"/>
        <end position="54"/>
    </location>
</feature>
<dbReference type="SUPFAM" id="SSF100895">
    <property type="entry name" value="Kazal-type serine protease inhibitors"/>
    <property type="match status" value="11"/>
</dbReference>
<proteinExistence type="predicted"/>
<name>A0A150GX40_GONPE</name>
<feature type="domain" description="Kazal-like" evidence="3">
    <location>
        <begin position="58"/>
        <end position="111"/>
    </location>
</feature>
<gene>
    <name evidence="4" type="ORF">GPECTOR_5g84</name>
</gene>
<accession>A0A150GX40</accession>
<feature type="domain" description="Kazal-like" evidence="3">
    <location>
        <begin position="269"/>
        <end position="313"/>
    </location>
</feature>
<feature type="domain" description="Kazal-like" evidence="3">
    <location>
        <begin position="477"/>
        <end position="520"/>
    </location>
</feature>
<dbReference type="CDD" id="cd00104">
    <property type="entry name" value="KAZAL_FS"/>
    <property type="match status" value="7"/>
</dbReference>
<organism evidence="4 5">
    <name type="scientific">Gonium pectorale</name>
    <name type="common">Green alga</name>
    <dbReference type="NCBI Taxonomy" id="33097"/>
    <lineage>
        <taxon>Eukaryota</taxon>
        <taxon>Viridiplantae</taxon>
        <taxon>Chlorophyta</taxon>
        <taxon>core chlorophytes</taxon>
        <taxon>Chlorophyceae</taxon>
        <taxon>CS clade</taxon>
        <taxon>Chlamydomonadales</taxon>
        <taxon>Volvocaceae</taxon>
        <taxon>Gonium</taxon>
    </lineage>
</organism>
<comment type="caution">
    <text evidence="4">The sequence shown here is derived from an EMBL/GenBank/DDBJ whole genome shotgun (WGS) entry which is preliminary data.</text>
</comment>
<dbReference type="InterPro" id="IPR036058">
    <property type="entry name" value="Kazal_dom_sf"/>
</dbReference>
<feature type="domain" description="Kazal-like" evidence="3">
    <location>
        <begin position="119"/>
        <end position="163"/>
    </location>
</feature>
<feature type="domain" description="Kazal-like" evidence="3">
    <location>
        <begin position="555"/>
        <end position="600"/>
    </location>
</feature>
<feature type="compositionally biased region" description="Pro residues" evidence="1">
    <location>
        <begin position="537"/>
        <end position="552"/>
    </location>
</feature>
<feature type="region of interest" description="Disordered" evidence="1">
    <location>
        <begin position="523"/>
        <end position="556"/>
    </location>
</feature>
<reference evidence="5" key="1">
    <citation type="journal article" date="2016" name="Nat. Commun.">
        <title>The Gonium pectorale genome demonstrates co-option of cell cycle regulation during the evolution of multicellularity.</title>
        <authorList>
            <person name="Hanschen E.R."/>
            <person name="Marriage T.N."/>
            <person name="Ferris P.J."/>
            <person name="Hamaji T."/>
            <person name="Toyoda A."/>
            <person name="Fujiyama A."/>
            <person name="Neme R."/>
            <person name="Noguchi H."/>
            <person name="Minakuchi Y."/>
            <person name="Suzuki M."/>
            <person name="Kawai-Toyooka H."/>
            <person name="Smith D.R."/>
            <person name="Sparks H."/>
            <person name="Anderson J."/>
            <person name="Bakaric R."/>
            <person name="Luria V."/>
            <person name="Karger A."/>
            <person name="Kirschner M.W."/>
            <person name="Durand P.M."/>
            <person name="Michod R.E."/>
            <person name="Nozaki H."/>
            <person name="Olson B.J."/>
        </authorList>
    </citation>
    <scope>NUCLEOTIDE SEQUENCE [LARGE SCALE GENOMIC DNA]</scope>
    <source>
        <strain evidence="5">NIES-2863</strain>
    </source>
</reference>
<keyword evidence="2" id="KW-0732">Signal</keyword>
<dbReference type="EMBL" id="LSYV01000006">
    <property type="protein sequence ID" value="KXZ54431.1"/>
    <property type="molecule type" value="Genomic_DNA"/>
</dbReference>
<feature type="domain" description="Kazal-like" evidence="3">
    <location>
        <begin position="164"/>
        <end position="208"/>
    </location>
</feature>
<dbReference type="SMART" id="SM00280">
    <property type="entry name" value="KAZAL"/>
    <property type="match status" value="11"/>
</dbReference>
<feature type="signal peptide" evidence="2">
    <location>
        <begin position="1"/>
        <end position="20"/>
    </location>
</feature>
<evidence type="ECO:0000313" key="4">
    <source>
        <dbReference type="EMBL" id="KXZ54431.1"/>
    </source>
</evidence>
<dbReference type="Pfam" id="PF07648">
    <property type="entry name" value="Kazal_2"/>
    <property type="match status" value="3"/>
</dbReference>
<dbReference type="PANTHER" id="PTHR21131">
    <property type="entry name" value="SERINE-TYPE ENDOPEPTIDASE INHIBITOR"/>
    <property type="match status" value="1"/>
</dbReference>
<dbReference type="OrthoDB" id="544930at2759"/>
<feature type="domain" description="Kazal-like" evidence="3">
    <location>
        <begin position="374"/>
        <end position="418"/>
    </location>
</feature>
<evidence type="ECO:0000256" key="2">
    <source>
        <dbReference type="SAM" id="SignalP"/>
    </source>
</evidence>
<dbReference type="PANTHER" id="PTHR21131:SF0">
    <property type="entry name" value="GEO10195P1-RELATED"/>
    <property type="match status" value="1"/>
</dbReference>
<evidence type="ECO:0000313" key="5">
    <source>
        <dbReference type="Proteomes" id="UP000075714"/>
    </source>
</evidence>
<dbReference type="Pfam" id="PF00050">
    <property type="entry name" value="Kazal_1"/>
    <property type="match status" value="8"/>
</dbReference>
<evidence type="ECO:0000259" key="3">
    <source>
        <dbReference type="PROSITE" id="PS51465"/>
    </source>
</evidence>